<accession>E6VPD5</accession>
<organism evidence="1 2">
    <name type="scientific">Rhodopseudomonas palustris (strain DX-1)</name>
    <dbReference type="NCBI Taxonomy" id="652103"/>
    <lineage>
        <taxon>Bacteria</taxon>
        <taxon>Pseudomonadati</taxon>
        <taxon>Pseudomonadota</taxon>
        <taxon>Alphaproteobacteria</taxon>
        <taxon>Hyphomicrobiales</taxon>
        <taxon>Nitrobacteraceae</taxon>
        <taxon>Rhodopseudomonas</taxon>
    </lineage>
</organism>
<sequence>MAKKKGKRGKGLKRREIEQLLAGQLSLAGNRQQGMLGNLGGLLPKGRNEQLLLGLLIGGLAAYVLSDEELRGKLFKGAIKAYASMMGGVAELKEQFADLSAEVEAEQSGTV</sequence>
<evidence type="ECO:0008006" key="3">
    <source>
        <dbReference type="Google" id="ProtNLM"/>
    </source>
</evidence>
<dbReference type="BioCyc" id="RPAL652103:RPDX1_RS15860-MONOMER"/>
<evidence type="ECO:0000313" key="1">
    <source>
        <dbReference type="EMBL" id="ADU44795.1"/>
    </source>
</evidence>
<protein>
    <recommendedName>
        <fullName evidence="3">YtxH domain-containing protein</fullName>
    </recommendedName>
</protein>
<dbReference type="eggNOG" id="ENOG5032YS8">
    <property type="taxonomic scope" value="Bacteria"/>
</dbReference>
<dbReference type="AlphaFoldDB" id="E6VPD5"/>
<gene>
    <name evidence="1" type="ordered locus">Rpdx1_3216</name>
</gene>
<name>E6VPD5_RHOPX</name>
<dbReference type="EMBL" id="CP002418">
    <property type="protein sequence ID" value="ADU44795.1"/>
    <property type="molecule type" value="Genomic_DNA"/>
</dbReference>
<evidence type="ECO:0000313" key="2">
    <source>
        <dbReference type="Proteomes" id="UP000001402"/>
    </source>
</evidence>
<reference evidence="1" key="1">
    <citation type="submission" date="2010-12" db="EMBL/GenBank/DDBJ databases">
        <title>Complete sequence of Rhodopseudomonas palustris DX-1.</title>
        <authorList>
            <consortium name="US DOE Joint Genome Institute"/>
            <person name="Lucas S."/>
            <person name="Copeland A."/>
            <person name="Lapidus A."/>
            <person name="Cheng J.-F."/>
            <person name="Goodwin L."/>
            <person name="Pitluck S."/>
            <person name="Misra M."/>
            <person name="Chertkov O."/>
            <person name="Detter J.C."/>
            <person name="Han C."/>
            <person name="Tapia R."/>
            <person name="Land M."/>
            <person name="Hauser L."/>
            <person name="Kyrpides N."/>
            <person name="Ivanova N."/>
            <person name="Ovchinnikova G."/>
            <person name="Logan B."/>
            <person name="Oda Y."/>
            <person name="Harwood C."/>
            <person name="Woyke T."/>
        </authorList>
    </citation>
    <scope>NUCLEOTIDE SEQUENCE [LARGE SCALE GENOMIC DNA]</scope>
    <source>
        <strain evidence="1">DX-1</strain>
    </source>
</reference>
<dbReference type="STRING" id="652103.Rpdx1_3216"/>
<dbReference type="HOGENOM" id="CLU_169688_0_0_5"/>
<dbReference type="KEGG" id="rpx:Rpdx1_3216"/>
<dbReference type="OrthoDB" id="5797326at2"/>
<dbReference type="Proteomes" id="UP000001402">
    <property type="component" value="Chromosome"/>
</dbReference>
<proteinExistence type="predicted"/>